<dbReference type="Pfam" id="PF09636">
    <property type="entry name" value="XkdW"/>
    <property type="match status" value="1"/>
</dbReference>
<evidence type="ECO:0000259" key="1">
    <source>
        <dbReference type="Pfam" id="PF09636"/>
    </source>
</evidence>
<feature type="domain" description="Bacteriophage SP-beta YorD" evidence="1">
    <location>
        <begin position="11"/>
        <end position="66"/>
    </location>
</feature>
<dbReference type="SUPFAM" id="SSF159865">
    <property type="entry name" value="XkdW-like"/>
    <property type="match status" value="1"/>
</dbReference>
<reference evidence="2" key="1">
    <citation type="journal article" date="2010" name="ISME J.">
        <title>Metagenome of the Mediterranean deep chlorophyll maximum studied by direct and fosmid library 454 pyrosequencing.</title>
        <authorList>
            <person name="Ghai R."/>
            <person name="Martin-Cuadrado A.B."/>
            <person name="Molto A.G."/>
            <person name="Heredia I.G."/>
            <person name="Cabrera R."/>
            <person name="Martin J."/>
            <person name="Verdu M."/>
            <person name="Deschamps P."/>
            <person name="Moreira D."/>
            <person name="Lopez-Garcia P."/>
            <person name="Mira A."/>
            <person name="Rodriguez-Valera F."/>
        </authorList>
    </citation>
    <scope>NUCLEOTIDE SEQUENCE</scope>
</reference>
<dbReference type="InterPro" id="IPR035950">
    <property type="entry name" value="XkdW-like_sf"/>
</dbReference>
<protein>
    <recommendedName>
        <fullName evidence="1">Bacteriophage SP-beta YorD domain-containing protein</fullName>
    </recommendedName>
</protein>
<evidence type="ECO:0000313" key="2">
    <source>
        <dbReference type="EMBL" id="ADD96231.1"/>
    </source>
</evidence>
<organism evidence="2">
    <name type="scientific">uncultured organism MedDCM-OCT-S08-C1350</name>
    <dbReference type="NCBI Taxonomy" id="743627"/>
    <lineage>
        <taxon>unclassified sequences</taxon>
        <taxon>environmental samples</taxon>
    </lineage>
</organism>
<proteinExistence type="predicted"/>
<name>D6PKI0_9ZZZZ</name>
<accession>D6PKI0</accession>
<dbReference type="Gene3D" id="3.30.56.60">
    <property type="entry name" value="XkdW-like"/>
    <property type="match status" value="1"/>
</dbReference>
<sequence length="109" mass="12032">MAQLSTKIKSYCEANGVSNVDFMNDVKLQDDSNGQGAYIAEWNLDIAQPTDAQLASYETAANTAEANATVDATRRQAYGSWGDQLDEIYHNIDAWKARIQTIKTNNPKS</sequence>
<dbReference type="AlphaFoldDB" id="D6PKI0"/>
<dbReference type="InterPro" id="IPR019094">
    <property type="entry name" value="Phage_SP-beta_YorD"/>
</dbReference>
<dbReference type="EMBL" id="GU943126">
    <property type="protein sequence ID" value="ADD96231.1"/>
    <property type="molecule type" value="Genomic_DNA"/>
</dbReference>